<evidence type="ECO:0000313" key="2">
    <source>
        <dbReference type="RefSeq" id="XP_018831463.1"/>
    </source>
</evidence>
<dbReference type="InterPro" id="IPR036397">
    <property type="entry name" value="RNaseH_sf"/>
</dbReference>
<sequence length="249" mass="28583">MKKKKVDVEDRCCLCKAVPEDVHHALVYCPSFKGLRKNYVPVMEQLPLDLDFLVVINFIIDRRTKSEFTLFFLITWGLWFRRNKMQMEQLLLLPKQVINHFMSMYKTFTDLRSSSTHNAKRACSWNPPPRGFLKLNVDGVVFLDVRKAGMGVVLRDDKGKLVMAASKIENAVENPSTIELLALLRGLQLIVHLGFSKLDVESDCILQVQELNNKQDSLSADDSLIMEAKSLLKHFQEVEVQHVHRSNGE</sequence>
<reference evidence="2" key="1">
    <citation type="submission" date="2025-08" db="UniProtKB">
        <authorList>
            <consortium name="RefSeq"/>
        </authorList>
    </citation>
    <scope>IDENTIFICATION</scope>
    <source>
        <tissue evidence="2">Leaves</tissue>
    </source>
</reference>
<dbReference type="KEGG" id="jre:108999120"/>
<dbReference type="SUPFAM" id="SSF53098">
    <property type="entry name" value="Ribonuclease H-like"/>
    <property type="match status" value="1"/>
</dbReference>
<gene>
    <name evidence="2" type="primary">LOC108999120</name>
</gene>
<dbReference type="Gramene" id="Jr02_03930_p1">
    <property type="protein sequence ID" value="cds.Jr02_03930_p1"/>
    <property type="gene ID" value="Jr02_03930"/>
</dbReference>
<dbReference type="GeneID" id="108999120"/>
<dbReference type="AlphaFoldDB" id="A0A2I4FII8"/>
<name>A0A2I4FII8_JUGRE</name>
<dbReference type="CDD" id="cd06222">
    <property type="entry name" value="RNase_H_like"/>
    <property type="match status" value="1"/>
</dbReference>
<dbReference type="Proteomes" id="UP000235220">
    <property type="component" value="Chromosome 2"/>
</dbReference>
<dbReference type="InterPro" id="IPR002156">
    <property type="entry name" value="RNaseH_domain"/>
</dbReference>
<accession>A0A2I4FII8</accession>
<proteinExistence type="predicted"/>
<dbReference type="Gene3D" id="3.30.420.10">
    <property type="entry name" value="Ribonuclease H-like superfamily/Ribonuclease H"/>
    <property type="match status" value="1"/>
</dbReference>
<dbReference type="GO" id="GO:0003676">
    <property type="term" value="F:nucleic acid binding"/>
    <property type="evidence" value="ECO:0007669"/>
    <property type="project" value="InterPro"/>
</dbReference>
<dbReference type="InterPro" id="IPR053151">
    <property type="entry name" value="RNase_H-like"/>
</dbReference>
<evidence type="ECO:0000313" key="1">
    <source>
        <dbReference type="Proteomes" id="UP000235220"/>
    </source>
</evidence>
<dbReference type="OrthoDB" id="1001543at2759"/>
<protein>
    <submittedName>
        <fullName evidence="2">Uncharacterized protein LOC108999120</fullName>
    </submittedName>
</protein>
<dbReference type="RefSeq" id="XP_018831463.1">
    <property type="nucleotide sequence ID" value="XM_018975918.1"/>
</dbReference>
<dbReference type="PANTHER" id="PTHR47723">
    <property type="entry name" value="OS05G0353850 PROTEIN"/>
    <property type="match status" value="1"/>
</dbReference>
<organism evidence="1 2">
    <name type="scientific">Juglans regia</name>
    <name type="common">English walnut</name>
    <dbReference type="NCBI Taxonomy" id="51240"/>
    <lineage>
        <taxon>Eukaryota</taxon>
        <taxon>Viridiplantae</taxon>
        <taxon>Streptophyta</taxon>
        <taxon>Embryophyta</taxon>
        <taxon>Tracheophyta</taxon>
        <taxon>Spermatophyta</taxon>
        <taxon>Magnoliopsida</taxon>
        <taxon>eudicotyledons</taxon>
        <taxon>Gunneridae</taxon>
        <taxon>Pentapetalae</taxon>
        <taxon>rosids</taxon>
        <taxon>fabids</taxon>
        <taxon>Fagales</taxon>
        <taxon>Juglandaceae</taxon>
        <taxon>Juglans</taxon>
    </lineage>
</organism>
<dbReference type="GO" id="GO:0004523">
    <property type="term" value="F:RNA-DNA hybrid ribonuclease activity"/>
    <property type="evidence" value="ECO:0007669"/>
    <property type="project" value="InterPro"/>
</dbReference>
<dbReference type="Pfam" id="PF13456">
    <property type="entry name" value="RVT_3"/>
    <property type="match status" value="1"/>
</dbReference>
<dbReference type="PANTHER" id="PTHR47723:SF19">
    <property type="entry name" value="POLYNUCLEOTIDYL TRANSFERASE, RIBONUCLEASE H-LIKE SUPERFAMILY PROTEIN"/>
    <property type="match status" value="1"/>
</dbReference>
<dbReference type="InterPro" id="IPR012337">
    <property type="entry name" value="RNaseH-like_sf"/>
</dbReference>
<dbReference type="InterPro" id="IPR044730">
    <property type="entry name" value="RNase_H-like_dom_plant"/>
</dbReference>
<keyword evidence="1" id="KW-1185">Reference proteome</keyword>